<keyword evidence="3" id="KW-1185">Reference proteome</keyword>
<reference evidence="2 3" key="1">
    <citation type="submission" date="2022-10" db="EMBL/GenBank/DDBJ databases">
        <title>WGS assembly of Paspalum vaginatum 540-79.</title>
        <authorList>
            <person name="Sun G."/>
            <person name="Wase N."/>
            <person name="Shu S."/>
            <person name="Jenkins J."/>
            <person name="Zhou B."/>
            <person name="Torres-Rodriguez J."/>
            <person name="Chen C."/>
            <person name="Sandor L."/>
            <person name="Plott C."/>
            <person name="Yoshinga Y."/>
            <person name="Daum C."/>
            <person name="Qi P."/>
            <person name="Barry K."/>
            <person name="Lipzen A."/>
            <person name="Berry L."/>
            <person name="Pedersen C."/>
            <person name="Gottilla T."/>
            <person name="Foltz A."/>
            <person name="Yu H."/>
            <person name="O'Malley R."/>
            <person name="Zhang C."/>
            <person name="Devos K."/>
            <person name="Sigmon B."/>
            <person name="Yu B."/>
            <person name="Obata T."/>
            <person name="Schmutz J."/>
            <person name="Schnable J."/>
        </authorList>
    </citation>
    <scope>NUCLEOTIDE SEQUENCE [LARGE SCALE GENOMIC DNA]</scope>
    <source>
        <strain evidence="3">cv. 540-79</strain>
    </source>
</reference>
<dbReference type="InterPro" id="IPR001810">
    <property type="entry name" value="F-box_dom"/>
</dbReference>
<dbReference type="PANTHER" id="PTHR32133:SF266">
    <property type="entry name" value="F-BOX DOMAIN-CONTAINING PROTEIN"/>
    <property type="match status" value="1"/>
</dbReference>
<evidence type="ECO:0000259" key="1">
    <source>
        <dbReference type="Pfam" id="PF00646"/>
    </source>
</evidence>
<dbReference type="Pfam" id="PF00646">
    <property type="entry name" value="F-box"/>
    <property type="match status" value="1"/>
</dbReference>
<sequence>MGRRTSAARPPPTSPLEDDDLLQEILIRVPPDPSSLPLASLVCKRWRSVVTGAWFQRCFRAHHQTAPLLGLFHDMITQKDFILIWDPVAGCHARLPIPPEFRYSSIRGTVLCAATEQGHVHGACCHDLSIPYKVVLVSMCSEGVRRPMACVYSSQTGIDGDDGDDDLMLEPDSILEFHLDTQSLNVIKGPPMNGIHHSHIIKAVDGGVGLVALSYYTTLQLWHRKASNGRDATATWVLFKTVDLISILGLQERPGWAARIQNISGYDEDGHIAFICIDSTLFMVELDSMHSKRLYERFEGLYVSMCHPFRSFYTPCECPSLLLPLWD</sequence>
<feature type="domain" description="F-box" evidence="1">
    <location>
        <begin position="19"/>
        <end position="52"/>
    </location>
</feature>
<dbReference type="PANTHER" id="PTHR32133">
    <property type="entry name" value="OS07G0120400 PROTEIN"/>
    <property type="match status" value="1"/>
</dbReference>
<dbReference type="AlphaFoldDB" id="A0A9W7XE40"/>
<dbReference type="InterPro" id="IPR036047">
    <property type="entry name" value="F-box-like_dom_sf"/>
</dbReference>
<comment type="caution">
    <text evidence="2">The sequence shown here is derived from an EMBL/GenBank/DDBJ whole genome shotgun (WGS) entry which is preliminary data.</text>
</comment>
<evidence type="ECO:0000313" key="2">
    <source>
        <dbReference type="EMBL" id="KAJ1256861.1"/>
    </source>
</evidence>
<dbReference type="OrthoDB" id="689874at2759"/>
<evidence type="ECO:0000313" key="3">
    <source>
        <dbReference type="Proteomes" id="UP001164776"/>
    </source>
</evidence>
<dbReference type="SUPFAM" id="SSF81383">
    <property type="entry name" value="F-box domain"/>
    <property type="match status" value="1"/>
</dbReference>
<gene>
    <name evidence="2" type="ORF">BS78_K288400</name>
</gene>
<organism evidence="2 3">
    <name type="scientific">Paspalum vaginatum</name>
    <name type="common">seashore paspalum</name>
    <dbReference type="NCBI Taxonomy" id="158149"/>
    <lineage>
        <taxon>Eukaryota</taxon>
        <taxon>Viridiplantae</taxon>
        <taxon>Streptophyta</taxon>
        <taxon>Embryophyta</taxon>
        <taxon>Tracheophyta</taxon>
        <taxon>Spermatophyta</taxon>
        <taxon>Magnoliopsida</taxon>
        <taxon>Liliopsida</taxon>
        <taxon>Poales</taxon>
        <taxon>Poaceae</taxon>
        <taxon>PACMAD clade</taxon>
        <taxon>Panicoideae</taxon>
        <taxon>Andropogonodae</taxon>
        <taxon>Paspaleae</taxon>
        <taxon>Paspalinae</taxon>
        <taxon>Paspalum</taxon>
    </lineage>
</organism>
<dbReference type="Proteomes" id="UP001164776">
    <property type="component" value="Unassembled WGS sequence"/>
</dbReference>
<accession>A0A9W7XE40</accession>
<protein>
    <recommendedName>
        <fullName evidence="1">F-box domain-containing protein</fullName>
    </recommendedName>
</protein>
<proteinExistence type="predicted"/>
<dbReference type="EMBL" id="MU629465">
    <property type="protein sequence ID" value="KAJ1256861.1"/>
    <property type="molecule type" value="Genomic_DNA"/>
</dbReference>
<name>A0A9W7XE40_9POAL</name>